<feature type="non-terminal residue" evidence="2">
    <location>
        <position position="1"/>
    </location>
</feature>
<reference evidence="2" key="1">
    <citation type="submission" date="2018-11" db="EMBL/GenBank/DDBJ databases">
        <authorList>
            <consortium name="Pathogen Informatics"/>
        </authorList>
    </citation>
    <scope>NUCLEOTIDE SEQUENCE</scope>
</reference>
<organism evidence="2 3">
    <name type="scientific">Protopolystoma xenopodis</name>
    <dbReference type="NCBI Taxonomy" id="117903"/>
    <lineage>
        <taxon>Eukaryota</taxon>
        <taxon>Metazoa</taxon>
        <taxon>Spiralia</taxon>
        <taxon>Lophotrochozoa</taxon>
        <taxon>Platyhelminthes</taxon>
        <taxon>Monogenea</taxon>
        <taxon>Polyopisthocotylea</taxon>
        <taxon>Polystomatidea</taxon>
        <taxon>Polystomatidae</taxon>
        <taxon>Protopolystoma</taxon>
    </lineage>
</organism>
<keyword evidence="3" id="KW-1185">Reference proteome</keyword>
<name>A0A3S5BDL2_9PLAT</name>
<dbReference type="Proteomes" id="UP000784294">
    <property type="component" value="Unassembled WGS sequence"/>
</dbReference>
<comment type="caution">
    <text evidence="2">The sequence shown here is derived from an EMBL/GenBank/DDBJ whole genome shotgun (WGS) entry which is preliminary data.</text>
</comment>
<dbReference type="EMBL" id="CAAALY010286199">
    <property type="protein sequence ID" value="VEL43864.1"/>
    <property type="molecule type" value="Genomic_DNA"/>
</dbReference>
<proteinExistence type="predicted"/>
<protein>
    <submittedName>
        <fullName evidence="2">Uncharacterized protein</fullName>
    </submittedName>
</protein>
<feature type="compositionally biased region" description="Low complexity" evidence="1">
    <location>
        <begin position="26"/>
        <end position="37"/>
    </location>
</feature>
<feature type="region of interest" description="Disordered" evidence="1">
    <location>
        <begin position="19"/>
        <end position="38"/>
    </location>
</feature>
<evidence type="ECO:0000256" key="1">
    <source>
        <dbReference type="SAM" id="MobiDB-lite"/>
    </source>
</evidence>
<evidence type="ECO:0000313" key="3">
    <source>
        <dbReference type="Proteomes" id="UP000784294"/>
    </source>
</evidence>
<gene>
    <name evidence="2" type="ORF">PXEA_LOCUS37304</name>
</gene>
<evidence type="ECO:0000313" key="2">
    <source>
        <dbReference type="EMBL" id="VEL43864.1"/>
    </source>
</evidence>
<dbReference type="OrthoDB" id="10261556at2759"/>
<accession>A0A3S5BDL2</accession>
<dbReference type="AlphaFoldDB" id="A0A3S5BDL2"/>
<sequence>QYTHDSLTLKSDQNEGIHLFGQPSKTSASRTASATSANPSFVCPGHVIAVNPAQLAEELDVKEESIATLLAYLELSDIPAATGQTRPLINVLQPNYRVGKCFDFYLRLFISYSPYGLCRLLIL</sequence>